<evidence type="ECO:0000256" key="2">
    <source>
        <dbReference type="PROSITE-ProRule" id="PRU00708"/>
    </source>
</evidence>
<dbReference type="InterPro" id="IPR002885">
    <property type="entry name" value="PPR_rpt"/>
</dbReference>
<sequence length="710" mass="80863">MGQDIVAAVTEFFSSGKFPPGCNSTFIALIPKIHDAKIIKDFRPISLIVSIYKIIAKILANRLSLVILDLINEVQTTFVPNRQIFDGHFILNELISWCKHKKVNAMIFKVDFKKAFDFIRWVYLDHILKSFGFGDTWRSWISGCLNSAKGSVIINESPTSEFQFYKGLKQEDPLSLFLFILVMESLHRSFSRVMEAGLFKDLESIRRDFFHGADKVDRKMVWVRWEKVLASKNSGGLGVSSLYATSGLFFSNGYGDLSLTVLPSGLVSLKQFMELKETSMFLKKRSADLYARRNGENTLFWEDIWHGDSALKMTHSRLFALELKKDIIVAEKMSNAYLNLSFRRLPRSGIKDEQYKNLVFVTFDVLLPQMHDRWSWSLNASGDFTISMDRLPTRFNLSSCGLEIPSILCPLCNVVVETTSHICSPALYLGISCTKYVVGGNLISLLSTLMSSVGELVVGELVVGELVVGELVVGELVSGLLFLFDTRVEEVKVFTCIRVLEKTTRHEFDEAVPTSFNLERKNIKLEKTSFPDEQKRVSRLINSKGTMEERLEAARHTKISDKKRSRDEFEAVDLLKKPLSSFNLERNNIKVNSEKASFPDEQTRLRLINSKGTMEGLRQQGASLVNDAKRLFLEMEGNHCWPTTDTYNYLLQGYLKNKFYDDVKMILHRMEEKDHYLYETTLSMLRASVAAGSLDATLSKLINKQSLYVS</sequence>
<accession>A0ABQ5EGX1</accession>
<reference evidence="4" key="1">
    <citation type="journal article" date="2022" name="Int. J. Mol. Sci.">
        <title>Draft Genome of Tanacetum Coccineum: Genomic Comparison of Closely Related Tanacetum-Family Plants.</title>
        <authorList>
            <person name="Yamashiro T."/>
            <person name="Shiraishi A."/>
            <person name="Nakayama K."/>
            <person name="Satake H."/>
        </authorList>
    </citation>
    <scope>NUCLEOTIDE SEQUENCE</scope>
</reference>
<dbReference type="Proteomes" id="UP001151760">
    <property type="component" value="Unassembled WGS sequence"/>
</dbReference>
<reference evidence="4" key="2">
    <citation type="submission" date="2022-01" db="EMBL/GenBank/DDBJ databases">
        <authorList>
            <person name="Yamashiro T."/>
            <person name="Shiraishi A."/>
            <person name="Satake H."/>
            <person name="Nakayama K."/>
        </authorList>
    </citation>
    <scope>NUCLEOTIDE SEQUENCE</scope>
</reference>
<keyword evidence="4" id="KW-0695">RNA-directed DNA polymerase</keyword>
<keyword evidence="1" id="KW-0677">Repeat</keyword>
<dbReference type="Pfam" id="PF01535">
    <property type="entry name" value="PPR"/>
    <property type="match status" value="1"/>
</dbReference>
<dbReference type="PROSITE" id="PS51375">
    <property type="entry name" value="PPR"/>
    <property type="match status" value="1"/>
</dbReference>
<dbReference type="NCBIfam" id="TIGR00756">
    <property type="entry name" value="PPR"/>
    <property type="match status" value="1"/>
</dbReference>
<comment type="caution">
    <text evidence="4">The sequence shown here is derived from an EMBL/GenBank/DDBJ whole genome shotgun (WGS) entry which is preliminary data.</text>
</comment>
<protein>
    <submittedName>
        <fullName evidence="4">RNA-directed DNA polymerase, eukaryota</fullName>
    </submittedName>
</protein>
<dbReference type="Gene3D" id="1.25.40.10">
    <property type="entry name" value="Tetratricopeptide repeat domain"/>
    <property type="match status" value="1"/>
</dbReference>
<evidence type="ECO:0000256" key="1">
    <source>
        <dbReference type="ARBA" id="ARBA00022737"/>
    </source>
</evidence>
<dbReference type="InterPro" id="IPR000477">
    <property type="entry name" value="RT_dom"/>
</dbReference>
<keyword evidence="4" id="KW-0808">Transferase</keyword>
<evidence type="ECO:0000313" key="4">
    <source>
        <dbReference type="EMBL" id="GJT49752.1"/>
    </source>
</evidence>
<dbReference type="InterPro" id="IPR011990">
    <property type="entry name" value="TPR-like_helical_dom_sf"/>
</dbReference>
<dbReference type="PANTHER" id="PTHR31635:SF196">
    <property type="entry name" value="REVERSE TRANSCRIPTASE DOMAIN-CONTAINING PROTEIN-RELATED"/>
    <property type="match status" value="1"/>
</dbReference>
<keyword evidence="5" id="KW-1185">Reference proteome</keyword>
<dbReference type="Pfam" id="PF00078">
    <property type="entry name" value="RVT_1"/>
    <property type="match status" value="1"/>
</dbReference>
<evidence type="ECO:0000259" key="3">
    <source>
        <dbReference type="Pfam" id="PF00078"/>
    </source>
</evidence>
<name>A0ABQ5EGX1_9ASTR</name>
<dbReference type="PANTHER" id="PTHR31635">
    <property type="entry name" value="REVERSE TRANSCRIPTASE DOMAIN-CONTAINING PROTEIN-RELATED"/>
    <property type="match status" value="1"/>
</dbReference>
<feature type="repeat" description="PPR" evidence="2">
    <location>
        <begin position="643"/>
        <end position="677"/>
    </location>
</feature>
<dbReference type="EMBL" id="BQNB010016263">
    <property type="protein sequence ID" value="GJT49752.1"/>
    <property type="molecule type" value="Genomic_DNA"/>
</dbReference>
<dbReference type="GO" id="GO:0003964">
    <property type="term" value="F:RNA-directed DNA polymerase activity"/>
    <property type="evidence" value="ECO:0007669"/>
    <property type="project" value="UniProtKB-KW"/>
</dbReference>
<keyword evidence="4" id="KW-0548">Nucleotidyltransferase</keyword>
<gene>
    <name evidence="4" type="ORF">Tco_0975909</name>
</gene>
<feature type="domain" description="Reverse transcriptase" evidence="3">
    <location>
        <begin position="39"/>
        <end position="192"/>
    </location>
</feature>
<dbReference type="CDD" id="cd01650">
    <property type="entry name" value="RT_nLTR_like"/>
    <property type="match status" value="1"/>
</dbReference>
<proteinExistence type="predicted"/>
<evidence type="ECO:0000313" key="5">
    <source>
        <dbReference type="Proteomes" id="UP001151760"/>
    </source>
</evidence>
<organism evidence="4 5">
    <name type="scientific">Tanacetum coccineum</name>
    <dbReference type="NCBI Taxonomy" id="301880"/>
    <lineage>
        <taxon>Eukaryota</taxon>
        <taxon>Viridiplantae</taxon>
        <taxon>Streptophyta</taxon>
        <taxon>Embryophyta</taxon>
        <taxon>Tracheophyta</taxon>
        <taxon>Spermatophyta</taxon>
        <taxon>Magnoliopsida</taxon>
        <taxon>eudicotyledons</taxon>
        <taxon>Gunneridae</taxon>
        <taxon>Pentapetalae</taxon>
        <taxon>asterids</taxon>
        <taxon>campanulids</taxon>
        <taxon>Asterales</taxon>
        <taxon>Asteraceae</taxon>
        <taxon>Asteroideae</taxon>
        <taxon>Anthemideae</taxon>
        <taxon>Anthemidinae</taxon>
        <taxon>Tanacetum</taxon>
    </lineage>
</organism>